<feature type="compositionally biased region" description="Basic and acidic residues" evidence="6">
    <location>
        <begin position="119"/>
        <end position="132"/>
    </location>
</feature>
<dbReference type="SMART" id="SM00738">
    <property type="entry name" value="NGN"/>
    <property type="match status" value="1"/>
</dbReference>
<keyword evidence="10" id="KW-1185">Reference proteome</keyword>
<evidence type="ECO:0000259" key="8">
    <source>
        <dbReference type="SMART" id="SM00739"/>
    </source>
</evidence>
<dbReference type="InterPro" id="IPR036735">
    <property type="entry name" value="NGN_dom_sf"/>
</dbReference>
<comment type="similarity">
    <text evidence="2 5">Belongs to the SPT5 family.</text>
</comment>
<gene>
    <name evidence="9" type="ORF">WJX74_005873</name>
</gene>
<dbReference type="GO" id="GO:0032784">
    <property type="term" value="P:regulation of DNA-templated transcription elongation"/>
    <property type="evidence" value="ECO:0007669"/>
    <property type="project" value="InterPro"/>
</dbReference>
<dbReference type="InterPro" id="IPR039659">
    <property type="entry name" value="SPT5"/>
</dbReference>
<dbReference type="SMART" id="SM00739">
    <property type="entry name" value="KOW"/>
    <property type="match status" value="6"/>
</dbReference>
<keyword evidence="4 5" id="KW-0539">Nucleus</keyword>
<dbReference type="InterPro" id="IPR014722">
    <property type="entry name" value="Rib_uL2_dom2"/>
</dbReference>
<accession>A0AAW1RQN5</accession>
<feature type="compositionally biased region" description="Acidic residues" evidence="6">
    <location>
        <begin position="77"/>
        <end position="103"/>
    </location>
</feature>
<dbReference type="Proteomes" id="UP001438707">
    <property type="component" value="Unassembled WGS sequence"/>
</dbReference>
<keyword evidence="3 5" id="KW-0804">Transcription</keyword>
<sequence length="1159" mass="123239">MPKQLRRREEEEEDQEPEAEEEEGDEDEEEEAGPGKKGKKRQRSAFIDDAAEEDSDEDEDEDGPSRRRKRSNFVDVEAAEDEAEEDDDDDEEDVGGTFLDDEGEQPTAAELNAARQAHLSREHRLPQDKDMSYEEIDRFVKERFGGREDMGDMDEDGEGGGGAVNQQALLPTSRDPRLWLVECKSGCEREAVVCLLQKAHNLAAAGNPLQIRSAYMVDHLRGYVYIEAIKESHVTDAIRGLRMIRVSKGAKQVPEKEMVDAITISQTAKSTLETGGWVRIRAGAYKEDLGQLFSVDHSVQRAVVKVVPRVDFAEISKRQKEGGRAAPFGRQATGNARPMPRAFKHEEANSHGVLVEKRRDAYDAEISYFIGSRRFRDGYELRDVSFKGLRAEEALPPLEEIQRFNQVGQSTEEQADGSNILGDAILTGGTMAPIVKFSKGDKVIVTEGDLRNMVGTITVVRDGGKNVDVLPDMEGLEAVPMSASAVEKWFASGDHVKVMSGLSEGKTGMVVRVEDHLCILLADHSREELRVFSRNLQEISDAATAVGEETHAFIGYEMHDLVQLATGDVVGVIVDIGKDTCRVLTNQATSDTPDVRVCRPAELKQKLMARRMEAPDKFGNQINTGDLVDVKQGSYLEGKSGTVKYIWRGKLFLQSKEFPGLGGFACISSNVVYVRGGSNRGARSAAGLSMLGMRSPAYLGTPSRDAFSAFGNGFGSMPQSPNMGGPAPVMDRGYGGGSGSYGGGRGGGYGGRGGGRRLAQGQRVDISKGPYKGYKGRVVSVTDTAARLELDAQYKTVTVKMGDIRGMVVKESQADLMGNGFGGHGSRTPSHQPGNRTPGHFGSATPMHPSMTPGHTGLAGSATPLHDPAWAGSQTPAHPSTTPSHPSLDGGYASSPRGFPGTPGRDVWGQAPTPASGYGSSMPAGTPQTFSTPYSPPAATPAQTPGMGAGMGSTPALVADTPAFAADTPAFAAPTPMLDTPGFGDGQTPGLDGLTPGLNGGYTPGGTPSFGPGTGITTPAMGLPGTPSLDGGYSLAPSSNGGAAANWSMYKGLAVRLPDGRSGEVLQALPNGTCSIALGEMDESDSLHISSDYATVEQAAQELSQVSLHKDNHVRVLSGPLSGQEGSVFIVQGDHVVVKIAGDVKSMAAREVGRLVRAS</sequence>
<dbReference type="InterPro" id="IPR057936">
    <property type="entry name" value="KOWx_Spt5"/>
</dbReference>
<dbReference type="Pfam" id="PF23037">
    <property type="entry name" value="KOWx_SPT5"/>
    <property type="match status" value="1"/>
</dbReference>
<feature type="region of interest" description="Disordered" evidence="6">
    <location>
        <begin position="1"/>
        <end position="103"/>
    </location>
</feature>
<dbReference type="InterPro" id="IPR041976">
    <property type="entry name" value="KOW_Spt5_3"/>
</dbReference>
<feature type="domain" description="KOW" evidence="8">
    <location>
        <begin position="271"/>
        <end position="298"/>
    </location>
</feature>
<feature type="region of interest" description="Disordered" evidence="6">
    <location>
        <begin position="113"/>
        <end position="132"/>
    </location>
</feature>
<evidence type="ECO:0000256" key="6">
    <source>
        <dbReference type="SAM" id="MobiDB-lite"/>
    </source>
</evidence>
<reference evidence="9 10" key="1">
    <citation type="journal article" date="2024" name="Nat. Commun.">
        <title>Phylogenomics reveals the evolutionary origins of lichenization in chlorophyte algae.</title>
        <authorList>
            <person name="Puginier C."/>
            <person name="Libourel C."/>
            <person name="Otte J."/>
            <person name="Skaloud P."/>
            <person name="Haon M."/>
            <person name="Grisel S."/>
            <person name="Petersen M."/>
            <person name="Berrin J.G."/>
            <person name="Delaux P.M."/>
            <person name="Dal Grande F."/>
            <person name="Keller J."/>
        </authorList>
    </citation>
    <scope>NUCLEOTIDE SEQUENCE [LARGE SCALE GENOMIC DNA]</scope>
    <source>
        <strain evidence="9 10">SAG 2145</strain>
    </source>
</reference>
<dbReference type="GO" id="GO:0006357">
    <property type="term" value="P:regulation of transcription by RNA polymerase II"/>
    <property type="evidence" value="ECO:0007669"/>
    <property type="project" value="InterPro"/>
</dbReference>
<dbReference type="InterPro" id="IPR041977">
    <property type="entry name" value="KOW_Spt5_4"/>
</dbReference>
<dbReference type="InterPro" id="IPR039385">
    <property type="entry name" value="NGN_Euk"/>
</dbReference>
<feature type="domain" description="KOW" evidence="8">
    <location>
        <begin position="757"/>
        <end position="784"/>
    </location>
</feature>
<evidence type="ECO:0000256" key="5">
    <source>
        <dbReference type="PIRNR" id="PIRNR036945"/>
    </source>
</evidence>
<dbReference type="Pfam" id="PF23290">
    <property type="entry name" value="KOW5_SPT5"/>
    <property type="match status" value="1"/>
</dbReference>
<dbReference type="GO" id="GO:0006368">
    <property type="term" value="P:transcription elongation by RNA polymerase II"/>
    <property type="evidence" value="ECO:0007669"/>
    <property type="project" value="TreeGrafter"/>
</dbReference>
<dbReference type="InterPro" id="IPR006645">
    <property type="entry name" value="NGN-like_dom"/>
</dbReference>
<evidence type="ECO:0000256" key="2">
    <source>
        <dbReference type="ARBA" id="ARBA00006956"/>
    </source>
</evidence>
<feature type="domain" description="KOW" evidence="8">
    <location>
        <begin position="489"/>
        <end position="516"/>
    </location>
</feature>
<dbReference type="CDD" id="cd06083">
    <property type="entry name" value="KOW_Spt5_3"/>
    <property type="match status" value="1"/>
</dbReference>
<feature type="domain" description="KOW" evidence="8">
    <location>
        <begin position="621"/>
        <end position="649"/>
    </location>
</feature>
<dbReference type="Pfam" id="PF23284">
    <property type="entry name" value="KOW2_Spt5"/>
    <property type="match status" value="1"/>
</dbReference>
<feature type="domain" description="KOW" evidence="8">
    <location>
        <begin position="436"/>
        <end position="463"/>
    </location>
</feature>
<dbReference type="PANTHER" id="PTHR11125:SF7">
    <property type="entry name" value="TRANSCRIPTION ELONGATION FACTOR SPT5"/>
    <property type="match status" value="1"/>
</dbReference>
<feature type="region of interest" description="Disordered" evidence="6">
    <location>
        <begin position="816"/>
        <end position="939"/>
    </location>
</feature>
<dbReference type="EMBL" id="JALJOS010000008">
    <property type="protein sequence ID" value="KAK9835686.1"/>
    <property type="molecule type" value="Genomic_DNA"/>
</dbReference>
<feature type="region of interest" description="Disordered" evidence="6">
    <location>
        <begin position="718"/>
        <end position="737"/>
    </location>
</feature>
<dbReference type="PANTHER" id="PTHR11125">
    <property type="entry name" value="SUPPRESSOR OF TY 5"/>
    <property type="match status" value="1"/>
</dbReference>
<dbReference type="InterPro" id="IPR017071">
    <property type="entry name" value="TF_Spt5_eukaryote"/>
</dbReference>
<evidence type="ECO:0000256" key="4">
    <source>
        <dbReference type="ARBA" id="ARBA00023242"/>
    </source>
</evidence>
<dbReference type="InterPro" id="IPR041978">
    <property type="entry name" value="KOW_Spt5_5"/>
</dbReference>
<evidence type="ECO:0000256" key="1">
    <source>
        <dbReference type="ARBA" id="ARBA00004123"/>
    </source>
</evidence>
<dbReference type="GO" id="GO:0032044">
    <property type="term" value="C:DSIF complex"/>
    <property type="evidence" value="ECO:0007669"/>
    <property type="project" value="TreeGrafter"/>
</dbReference>
<protein>
    <recommendedName>
        <fullName evidence="5">Transcription elongation factor SPT5</fullName>
    </recommendedName>
</protein>
<dbReference type="InterPro" id="IPR005824">
    <property type="entry name" value="KOW"/>
</dbReference>
<dbReference type="GO" id="GO:0003729">
    <property type="term" value="F:mRNA binding"/>
    <property type="evidence" value="ECO:0007669"/>
    <property type="project" value="TreeGrafter"/>
</dbReference>
<feature type="domain" description="NusG-like N-terminal" evidence="7">
    <location>
        <begin position="175"/>
        <end position="265"/>
    </location>
</feature>
<dbReference type="Pfam" id="PF23042">
    <property type="entry name" value="KOW1_SPT5"/>
    <property type="match status" value="1"/>
</dbReference>
<dbReference type="InterPro" id="IPR041975">
    <property type="entry name" value="KOW_Spt5_2"/>
</dbReference>
<dbReference type="InterPro" id="IPR005100">
    <property type="entry name" value="NGN-domain"/>
</dbReference>
<dbReference type="SUPFAM" id="SSF50104">
    <property type="entry name" value="Translation proteins SH3-like domain"/>
    <property type="match status" value="1"/>
</dbReference>
<dbReference type="Pfam" id="PF23291">
    <property type="entry name" value="KOW4_SPT5"/>
    <property type="match status" value="1"/>
</dbReference>
<dbReference type="CDD" id="cd06081">
    <property type="entry name" value="KOW_Spt5_1"/>
    <property type="match status" value="1"/>
</dbReference>
<feature type="compositionally biased region" description="Acidic residues" evidence="6">
    <location>
        <begin position="49"/>
        <end position="62"/>
    </location>
</feature>
<dbReference type="InterPro" id="IPR008991">
    <property type="entry name" value="Translation_prot_SH3-like_sf"/>
</dbReference>
<organism evidence="9 10">
    <name type="scientific">Apatococcus lobatus</name>
    <dbReference type="NCBI Taxonomy" id="904363"/>
    <lineage>
        <taxon>Eukaryota</taxon>
        <taxon>Viridiplantae</taxon>
        <taxon>Chlorophyta</taxon>
        <taxon>core chlorophytes</taxon>
        <taxon>Trebouxiophyceae</taxon>
        <taxon>Chlorellales</taxon>
        <taxon>Chlorellaceae</taxon>
        <taxon>Apatococcus</taxon>
    </lineage>
</organism>
<evidence type="ECO:0000313" key="10">
    <source>
        <dbReference type="Proteomes" id="UP001438707"/>
    </source>
</evidence>
<evidence type="ECO:0000259" key="7">
    <source>
        <dbReference type="SMART" id="SM00738"/>
    </source>
</evidence>
<feature type="compositionally biased region" description="Acidic residues" evidence="6">
    <location>
        <begin position="10"/>
        <end position="32"/>
    </location>
</feature>
<evidence type="ECO:0000256" key="3">
    <source>
        <dbReference type="ARBA" id="ARBA00023163"/>
    </source>
</evidence>
<comment type="caution">
    <text evidence="9">The sequence shown here is derived from an EMBL/GenBank/DDBJ whole genome shotgun (WGS) entry which is preliminary data.</text>
</comment>
<dbReference type="Gene3D" id="2.30.30.30">
    <property type="match status" value="3"/>
</dbReference>
<name>A0AAW1RQN5_9CHLO</name>
<feature type="domain" description="KOW" evidence="8">
    <location>
        <begin position="1107"/>
        <end position="1134"/>
    </location>
</feature>
<dbReference type="Pfam" id="PF03439">
    <property type="entry name" value="Spt5-NGN"/>
    <property type="match status" value="1"/>
</dbReference>
<dbReference type="AlphaFoldDB" id="A0AAW1RQN5"/>
<dbReference type="InterPro" id="IPR041973">
    <property type="entry name" value="KOW_Spt5_1"/>
</dbReference>
<dbReference type="CDD" id="cd06084">
    <property type="entry name" value="KOW_Spt5_4"/>
    <property type="match status" value="1"/>
</dbReference>
<proteinExistence type="inferred from homology"/>
<dbReference type="Pfam" id="PF11942">
    <property type="entry name" value="Spt5_N"/>
    <property type="match status" value="1"/>
</dbReference>
<dbReference type="Gene3D" id="3.30.70.940">
    <property type="entry name" value="NusG, N-terminal domain"/>
    <property type="match status" value="1"/>
</dbReference>
<dbReference type="PIRSF" id="PIRSF036945">
    <property type="entry name" value="Spt5"/>
    <property type="match status" value="1"/>
</dbReference>
<dbReference type="InterPro" id="IPR022581">
    <property type="entry name" value="Spt5_N"/>
</dbReference>
<feature type="region of interest" description="Disordered" evidence="6">
    <location>
        <begin position="144"/>
        <end position="168"/>
    </location>
</feature>
<comment type="subcellular location">
    <subcellularLocation>
        <location evidence="1 5">Nucleus</location>
    </subcellularLocation>
</comment>
<evidence type="ECO:0000313" key="9">
    <source>
        <dbReference type="EMBL" id="KAK9835686.1"/>
    </source>
</evidence>
<feature type="compositionally biased region" description="Low complexity" evidence="6">
    <location>
        <begin position="873"/>
        <end position="887"/>
    </location>
</feature>
<dbReference type="CDD" id="cd09888">
    <property type="entry name" value="NGN_Euk"/>
    <property type="match status" value="1"/>
</dbReference>